<evidence type="ECO:0000313" key="3">
    <source>
        <dbReference type="Proteomes" id="UP000036168"/>
    </source>
</evidence>
<dbReference type="OrthoDB" id="2942212at2"/>
<keyword evidence="4" id="KW-1185">Reference proteome</keyword>
<dbReference type="STRING" id="1664069.BGLY_0935"/>
<reference evidence="1 3" key="1">
    <citation type="journal article" date="2015" name="Int. J. Syst. Evol. Microbiol.">
        <title>Bacillus glycinifermentans sp. nov., isolated from fermented soybean paste.</title>
        <authorList>
            <person name="Kim S.J."/>
            <person name="Dunlap C.A."/>
            <person name="Kwon S.W."/>
            <person name="Rooney A.P."/>
        </authorList>
    </citation>
    <scope>NUCLEOTIDE SEQUENCE [LARGE SCALE GENOMIC DNA]</scope>
    <source>
        <strain evidence="1 3">GO-13</strain>
    </source>
</reference>
<dbReference type="RefSeq" id="WP_048353174.1">
    <property type="nucleotide sequence ID" value="NZ_JARRTL010000011.1"/>
</dbReference>
<dbReference type="EMBL" id="LECW02000012">
    <property type="protein sequence ID" value="KRT94244.1"/>
    <property type="molecule type" value="Genomic_DNA"/>
</dbReference>
<dbReference type="Proteomes" id="UP001341297">
    <property type="component" value="Unassembled WGS sequence"/>
</dbReference>
<dbReference type="AlphaFoldDB" id="A0A0T6BRL4"/>
<dbReference type="EMBL" id="JARRTL010000011">
    <property type="protein sequence ID" value="MEC0485762.1"/>
    <property type="molecule type" value="Genomic_DNA"/>
</dbReference>
<organism evidence="1 3">
    <name type="scientific">Bacillus glycinifermentans</name>
    <dbReference type="NCBI Taxonomy" id="1664069"/>
    <lineage>
        <taxon>Bacteria</taxon>
        <taxon>Bacillati</taxon>
        <taxon>Bacillota</taxon>
        <taxon>Bacilli</taxon>
        <taxon>Bacillales</taxon>
        <taxon>Bacillaceae</taxon>
        <taxon>Bacillus</taxon>
    </lineage>
</organism>
<evidence type="ECO:0000313" key="4">
    <source>
        <dbReference type="Proteomes" id="UP001341297"/>
    </source>
</evidence>
<name>A0A0T6BRL4_9BACI</name>
<comment type="caution">
    <text evidence="1">The sequence shown here is derived from an EMBL/GenBank/DDBJ whole genome shotgun (WGS) entry which is preliminary data.</text>
</comment>
<evidence type="ECO:0000313" key="1">
    <source>
        <dbReference type="EMBL" id="KRT94244.1"/>
    </source>
</evidence>
<dbReference type="Proteomes" id="UP000036168">
    <property type="component" value="Unassembled WGS sequence"/>
</dbReference>
<sequence length="66" mass="7439">MQIRYVRTVVGWFNVYISGSDDQFVNLNPEEFFALLPQVSRRAFAGCAEIGVTAARELFGKEVRPA</sequence>
<evidence type="ECO:0000313" key="2">
    <source>
        <dbReference type="EMBL" id="MEC0485762.1"/>
    </source>
</evidence>
<accession>A0A0T6BRL4</accession>
<proteinExistence type="predicted"/>
<protein>
    <submittedName>
        <fullName evidence="1">Uncharacterized protein</fullName>
    </submittedName>
</protein>
<reference evidence="2 4" key="3">
    <citation type="submission" date="2023-03" db="EMBL/GenBank/DDBJ databases">
        <title>Agriculturally important microbes genome sequencing.</title>
        <authorList>
            <person name="Dunlap C."/>
        </authorList>
    </citation>
    <scope>NUCLEOTIDE SEQUENCE [LARGE SCALE GENOMIC DNA]</scope>
    <source>
        <strain evidence="2 4">CBP-3203</strain>
    </source>
</reference>
<gene>
    <name evidence="1" type="ORF">AB447_202845</name>
    <name evidence="2" type="ORF">P8828_13130</name>
</gene>
<reference evidence="1" key="2">
    <citation type="submission" date="2015-10" db="EMBL/GenBank/DDBJ databases">
        <authorList>
            <person name="Gilbert D.G."/>
        </authorList>
    </citation>
    <scope>NUCLEOTIDE SEQUENCE</scope>
    <source>
        <strain evidence="1">GO-13</strain>
    </source>
</reference>